<organism evidence="1 2">
    <name type="scientific">Cymbomonas tetramitiformis</name>
    <dbReference type="NCBI Taxonomy" id="36881"/>
    <lineage>
        <taxon>Eukaryota</taxon>
        <taxon>Viridiplantae</taxon>
        <taxon>Chlorophyta</taxon>
        <taxon>Pyramimonadophyceae</taxon>
        <taxon>Pyramimonadales</taxon>
        <taxon>Pyramimonadaceae</taxon>
        <taxon>Cymbomonas</taxon>
    </lineage>
</organism>
<evidence type="ECO:0000313" key="1">
    <source>
        <dbReference type="EMBL" id="KAK3254657.1"/>
    </source>
</evidence>
<keyword evidence="2" id="KW-1185">Reference proteome</keyword>
<dbReference type="SUPFAM" id="SSF51126">
    <property type="entry name" value="Pectin lyase-like"/>
    <property type="match status" value="1"/>
</dbReference>
<dbReference type="InterPro" id="IPR011050">
    <property type="entry name" value="Pectin_lyase_fold/virulence"/>
</dbReference>
<dbReference type="PANTHER" id="PTHR11319:SF35">
    <property type="entry name" value="OUTER MEMBRANE PROTEIN PMPC-RELATED"/>
    <property type="match status" value="1"/>
</dbReference>
<dbReference type="PANTHER" id="PTHR11319">
    <property type="entry name" value="G PROTEIN-COUPLED RECEPTOR-RELATED"/>
    <property type="match status" value="1"/>
</dbReference>
<protein>
    <recommendedName>
        <fullName evidence="3">Right handed beta helix domain-containing protein</fullName>
    </recommendedName>
</protein>
<gene>
    <name evidence="1" type="ORF">CYMTET_36136</name>
</gene>
<name>A0AAE0CGJ8_9CHLO</name>
<dbReference type="EMBL" id="LGRX02023316">
    <property type="protein sequence ID" value="KAK3254657.1"/>
    <property type="molecule type" value="Genomic_DNA"/>
</dbReference>
<dbReference type="Proteomes" id="UP001190700">
    <property type="component" value="Unassembled WGS sequence"/>
</dbReference>
<accession>A0AAE0CGJ8</accession>
<proteinExistence type="predicted"/>
<dbReference type="AlphaFoldDB" id="A0AAE0CGJ8"/>
<comment type="caution">
    <text evidence="1">The sequence shown here is derived from an EMBL/GenBank/DDBJ whole genome shotgun (WGS) entry which is preliminary data.</text>
</comment>
<evidence type="ECO:0000313" key="2">
    <source>
        <dbReference type="Proteomes" id="UP001190700"/>
    </source>
</evidence>
<sequence>MLTVLNECWLYVEWVTLRNGFSRQGAALHAGPLDGAAIFAGVITLVDCILQDNQADGGGGGAVYANGGNVTFRRTRMVGNIAEEGGVVYGEVGTVVRMLDGSKCINNTADPFKGGCICAHTVQVEHSELLDNRASIGGAISVTEYGSLNITHSRVRGNIATDGGGGIHATYLVAIYMANTTVAGNTASEGNGGAFQVPPSVPRCHWLRRGAVPSETLLSARGWCGPLRDAVVSSGVAQSP</sequence>
<evidence type="ECO:0008006" key="3">
    <source>
        <dbReference type="Google" id="ProtNLM"/>
    </source>
</evidence>
<reference evidence="1 2" key="1">
    <citation type="journal article" date="2015" name="Genome Biol. Evol.">
        <title>Comparative Genomics of a Bacterivorous Green Alga Reveals Evolutionary Causalities and Consequences of Phago-Mixotrophic Mode of Nutrition.</title>
        <authorList>
            <person name="Burns J.A."/>
            <person name="Paasch A."/>
            <person name="Narechania A."/>
            <person name="Kim E."/>
        </authorList>
    </citation>
    <scope>NUCLEOTIDE SEQUENCE [LARGE SCALE GENOMIC DNA]</scope>
    <source>
        <strain evidence="1 2">PLY_AMNH</strain>
    </source>
</reference>